<keyword evidence="6 9" id="KW-1133">Transmembrane helix</keyword>
<organism evidence="11 12">
    <name type="scientific">Coralloluteibacterium thermophilum</name>
    <dbReference type="NCBI Taxonomy" id="2707049"/>
    <lineage>
        <taxon>Bacteria</taxon>
        <taxon>Pseudomonadati</taxon>
        <taxon>Pseudomonadota</taxon>
        <taxon>Gammaproteobacteria</taxon>
        <taxon>Lysobacterales</taxon>
        <taxon>Lysobacteraceae</taxon>
        <taxon>Coralloluteibacterium</taxon>
    </lineage>
</organism>
<dbReference type="InterPro" id="IPR018448">
    <property type="entry name" value="TatB"/>
</dbReference>
<dbReference type="Gene3D" id="1.20.5.3310">
    <property type="match status" value="1"/>
</dbReference>
<evidence type="ECO:0000313" key="12">
    <source>
        <dbReference type="Proteomes" id="UP001595892"/>
    </source>
</evidence>
<comment type="function">
    <text evidence="9">Part of the twin-arginine translocation (Tat) system that transports large folded proteins containing a characteristic twin-arginine motif in their signal peptide across membranes. Together with TatC, TatB is part of a receptor directly interacting with Tat signal peptides. TatB may form an oligomeric binding site that transiently accommodates folded Tat precursor proteins before their translocation.</text>
</comment>
<dbReference type="Pfam" id="PF02416">
    <property type="entry name" value="TatA_B_E"/>
    <property type="match status" value="1"/>
</dbReference>
<evidence type="ECO:0000256" key="1">
    <source>
        <dbReference type="ARBA" id="ARBA00004167"/>
    </source>
</evidence>
<keyword evidence="8 9" id="KW-0472">Membrane</keyword>
<keyword evidence="5 9" id="KW-0653">Protein transport</keyword>
<feature type="region of interest" description="Disordered" evidence="10">
    <location>
        <begin position="81"/>
        <end position="142"/>
    </location>
</feature>
<gene>
    <name evidence="9 11" type="primary">tatB</name>
    <name evidence="11" type="ORF">ACFO3Q_11000</name>
</gene>
<name>A0ABV9NK47_9GAMM</name>
<keyword evidence="2 9" id="KW-0813">Transport</keyword>
<dbReference type="NCBIfam" id="TIGR01410">
    <property type="entry name" value="tatB"/>
    <property type="match status" value="1"/>
</dbReference>
<keyword evidence="3 9" id="KW-1003">Cell membrane</keyword>
<keyword evidence="7 9" id="KW-0811">Translocation</keyword>
<evidence type="ECO:0000313" key="11">
    <source>
        <dbReference type="EMBL" id="MFC4728697.1"/>
    </source>
</evidence>
<keyword evidence="12" id="KW-1185">Reference proteome</keyword>
<feature type="compositionally biased region" description="Pro residues" evidence="10">
    <location>
        <begin position="112"/>
        <end position="123"/>
    </location>
</feature>
<keyword evidence="4 9" id="KW-0812">Transmembrane</keyword>
<sequence>MFGISFTELLIIGVIALLVLGPERLPRAARFAGLWVRRARAQWDSVRTELERELAADDLKRSIGEQTRSLREQARELGEALKQDTAGVRAAAEDGRRELEAATRAGEEALQAPPPPATPPAPPADDDAAAPRPRQDSGHPSP</sequence>
<feature type="compositionally biased region" description="Basic and acidic residues" evidence="10">
    <location>
        <begin position="91"/>
        <end position="107"/>
    </location>
</feature>
<feature type="compositionally biased region" description="Basic and acidic residues" evidence="10">
    <location>
        <begin position="133"/>
        <end position="142"/>
    </location>
</feature>
<evidence type="ECO:0000256" key="9">
    <source>
        <dbReference type="HAMAP-Rule" id="MF_00237"/>
    </source>
</evidence>
<comment type="subcellular location">
    <subcellularLocation>
        <location evidence="9">Cell membrane</location>
        <topology evidence="9">Single-pass membrane protein</topology>
    </subcellularLocation>
    <subcellularLocation>
        <location evidence="1">Membrane</location>
        <topology evidence="1">Single-pass membrane protein</topology>
    </subcellularLocation>
</comment>
<dbReference type="PANTHER" id="PTHR33162:SF1">
    <property type="entry name" value="SEC-INDEPENDENT PROTEIN TRANSLOCASE PROTEIN TATA, CHLOROPLASTIC"/>
    <property type="match status" value="1"/>
</dbReference>
<dbReference type="RefSeq" id="WP_377004735.1">
    <property type="nucleotide sequence ID" value="NZ_JBHSGG010000030.1"/>
</dbReference>
<protein>
    <recommendedName>
        <fullName evidence="9">Sec-independent protein translocase protein TatB</fullName>
    </recommendedName>
</protein>
<dbReference type="HAMAP" id="MF_00237">
    <property type="entry name" value="TatB"/>
    <property type="match status" value="1"/>
</dbReference>
<dbReference type="InterPro" id="IPR003369">
    <property type="entry name" value="TatA/B/E"/>
</dbReference>
<comment type="subunit">
    <text evidence="9">The Tat system comprises two distinct complexes: a TatABC complex, containing multiple copies of TatA, TatB and TatC subunits, and a separate TatA complex, containing only TatA subunits. Substrates initially bind to the TatABC complex, which probably triggers association of the separate TatA complex to form the active translocon.</text>
</comment>
<evidence type="ECO:0000256" key="5">
    <source>
        <dbReference type="ARBA" id="ARBA00022927"/>
    </source>
</evidence>
<evidence type="ECO:0000256" key="7">
    <source>
        <dbReference type="ARBA" id="ARBA00023010"/>
    </source>
</evidence>
<accession>A0ABV9NK47</accession>
<comment type="caution">
    <text evidence="11">The sequence shown here is derived from an EMBL/GenBank/DDBJ whole genome shotgun (WGS) entry which is preliminary data.</text>
</comment>
<evidence type="ECO:0000256" key="2">
    <source>
        <dbReference type="ARBA" id="ARBA00022448"/>
    </source>
</evidence>
<evidence type="ECO:0000256" key="8">
    <source>
        <dbReference type="ARBA" id="ARBA00023136"/>
    </source>
</evidence>
<dbReference type="PANTHER" id="PTHR33162">
    <property type="entry name" value="SEC-INDEPENDENT PROTEIN TRANSLOCASE PROTEIN TATA, CHLOROPLASTIC"/>
    <property type="match status" value="1"/>
</dbReference>
<dbReference type="EMBL" id="JBHSGG010000030">
    <property type="protein sequence ID" value="MFC4728697.1"/>
    <property type="molecule type" value="Genomic_DNA"/>
</dbReference>
<evidence type="ECO:0000256" key="4">
    <source>
        <dbReference type="ARBA" id="ARBA00022692"/>
    </source>
</evidence>
<proteinExistence type="inferred from homology"/>
<reference evidence="12" key="1">
    <citation type="journal article" date="2019" name="Int. J. Syst. Evol. Microbiol.">
        <title>The Global Catalogue of Microorganisms (GCM) 10K type strain sequencing project: providing services to taxonomists for standard genome sequencing and annotation.</title>
        <authorList>
            <consortium name="The Broad Institute Genomics Platform"/>
            <consortium name="The Broad Institute Genome Sequencing Center for Infectious Disease"/>
            <person name="Wu L."/>
            <person name="Ma J."/>
        </authorList>
    </citation>
    <scope>NUCLEOTIDE SEQUENCE [LARGE SCALE GENOMIC DNA]</scope>
    <source>
        <strain evidence="12">CGMCC 1.13574</strain>
    </source>
</reference>
<evidence type="ECO:0000256" key="6">
    <source>
        <dbReference type="ARBA" id="ARBA00022989"/>
    </source>
</evidence>
<dbReference type="Proteomes" id="UP001595892">
    <property type="component" value="Unassembled WGS sequence"/>
</dbReference>
<comment type="similarity">
    <text evidence="9">Belongs to the TatB family.</text>
</comment>
<evidence type="ECO:0000256" key="3">
    <source>
        <dbReference type="ARBA" id="ARBA00022475"/>
    </source>
</evidence>
<dbReference type="PRINTS" id="PR01506">
    <property type="entry name" value="TATBPROTEIN"/>
</dbReference>
<evidence type="ECO:0000256" key="10">
    <source>
        <dbReference type="SAM" id="MobiDB-lite"/>
    </source>
</evidence>